<dbReference type="PANTHER" id="PTHR21198">
    <property type="entry name" value="GLUTAMATE RACEMASE"/>
    <property type="match status" value="1"/>
</dbReference>
<dbReference type="Proteomes" id="UP000471501">
    <property type="component" value="Unassembled WGS sequence"/>
</dbReference>
<dbReference type="Gene3D" id="3.40.50.1860">
    <property type="match status" value="2"/>
</dbReference>
<gene>
    <name evidence="3" type="ORF">GON26_21260</name>
</gene>
<evidence type="ECO:0000256" key="1">
    <source>
        <dbReference type="ARBA" id="ARBA00007847"/>
    </source>
</evidence>
<dbReference type="InterPro" id="IPR018187">
    <property type="entry name" value="Asp/Glu_racemase_AS_1"/>
</dbReference>
<dbReference type="InterPro" id="IPR015942">
    <property type="entry name" value="Asp/Glu/hydantoin_racemase"/>
</dbReference>
<comment type="similarity">
    <text evidence="1">Belongs to the aspartate/glutamate racemases family.</text>
</comment>
<evidence type="ECO:0000313" key="3">
    <source>
        <dbReference type="EMBL" id="MWB96898.1"/>
    </source>
</evidence>
<protein>
    <submittedName>
        <fullName evidence="3">Amino acid racemase</fullName>
        <ecNumber evidence="3">5.1.1.-</ecNumber>
    </submittedName>
</protein>
<proteinExistence type="inferred from homology"/>
<dbReference type="EC" id="5.1.1.-" evidence="3"/>
<dbReference type="GO" id="GO:0047661">
    <property type="term" value="F:amino-acid racemase activity"/>
    <property type="evidence" value="ECO:0007669"/>
    <property type="project" value="InterPro"/>
</dbReference>
<comment type="caution">
    <text evidence="3">The sequence shown here is derived from an EMBL/GenBank/DDBJ whole genome shotgun (WGS) entry which is preliminary data.</text>
</comment>
<dbReference type="InterPro" id="IPR004380">
    <property type="entry name" value="Asp_race"/>
</dbReference>
<evidence type="ECO:0000256" key="2">
    <source>
        <dbReference type="ARBA" id="ARBA00023235"/>
    </source>
</evidence>
<accession>A0A6I4NR18</accession>
<sequence length="232" mass="26037">MRTLGLIGGISWVSTAEYYSLINQGINDRLGGLEFSKCIIYSFNYADIKKNNDANDWDKTFEMIFEASKNLQASGAEAIVLCANTMHLIADRLQEAIDIPIIHIATATALEIKKNEIKKVALLGTKFTMELDFFKSKLSEHHIETIIPDKQDDRDFIQDTIYYELGKGVILEKTKQRYLDIINELVQQGAEGIILGCTEIPLIIKQSDVSVPVFDTGLIHSKAAVDFSLDNF</sequence>
<keyword evidence="2 3" id="KW-0413">Isomerase</keyword>
<dbReference type="InterPro" id="IPR033134">
    <property type="entry name" value="Asp/Glu_racemase_AS_2"/>
</dbReference>
<dbReference type="PROSITE" id="PS00923">
    <property type="entry name" value="ASP_GLU_RACEMASE_1"/>
    <property type="match status" value="1"/>
</dbReference>
<dbReference type="Pfam" id="PF01177">
    <property type="entry name" value="Asp_Glu_race"/>
    <property type="match status" value="1"/>
</dbReference>
<dbReference type="PROSITE" id="PS00924">
    <property type="entry name" value="ASP_GLU_RACEMASE_2"/>
    <property type="match status" value="1"/>
</dbReference>
<keyword evidence="4" id="KW-1185">Reference proteome</keyword>
<dbReference type="AlphaFoldDB" id="A0A6I4NR18"/>
<dbReference type="SUPFAM" id="SSF53681">
    <property type="entry name" value="Aspartate/glutamate racemase"/>
    <property type="match status" value="2"/>
</dbReference>
<evidence type="ECO:0000313" key="4">
    <source>
        <dbReference type="Proteomes" id="UP000471501"/>
    </source>
</evidence>
<organism evidence="3 4">
    <name type="scientific">Flavobacterium hydrocarbonoxydans</name>
    <dbReference type="NCBI Taxonomy" id="2683249"/>
    <lineage>
        <taxon>Bacteria</taxon>
        <taxon>Pseudomonadati</taxon>
        <taxon>Bacteroidota</taxon>
        <taxon>Flavobacteriia</taxon>
        <taxon>Flavobacteriales</taxon>
        <taxon>Flavobacteriaceae</taxon>
        <taxon>Flavobacterium</taxon>
    </lineage>
</organism>
<dbReference type="PANTHER" id="PTHR21198:SF7">
    <property type="entry name" value="ASPARTATE-GLUTAMATE RACEMASE FAMILY"/>
    <property type="match status" value="1"/>
</dbReference>
<reference evidence="3 4" key="1">
    <citation type="submission" date="2019-12" db="EMBL/GenBank/DDBJ databases">
        <authorList>
            <person name="Kim Y.S."/>
        </authorList>
    </citation>
    <scope>NUCLEOTIDE SEQUENCE [LARGE SCALE GENOMIC DNA]</scope>
    <source>
        <strain evidence="3 4">GA093</strain>
    </source>
</reference>
<dbReference type="RefSeq" id="WP_160376781.1">
    <property type="nucleotide sequence ID" value="NZ_WSTB01000022.1"/>
</dbReference>
<dbReference type="EMBL" id="WSTB01000022">
    <property type="protein sequence ID" value="MWB96898.1"/>
    <property type="molecule type" value="Genomic_DNA"/>
</dbReference>
<dbReference type="InterPro" id="IPR001920">
    <property type="entry name" value="Asp/Glu_race"/>
</dbReference>
<dbReference type="NCBIfam" id="TIGR00035">
    <property type="entry name" value="asp_race"/>
    <property type="match status" value="1"/>
</dbReference>
<name>A0A6I4NR18_9FLAO</name>